<dbReference type="EnsemblPlants" id="AES66211">
    <property type="protein sequence ID" value="AES66211"/>
    <property type="gene ID" value="MTR_2g064200"/>
</dbReference>
<organism evidence="1 3">
    <name type="scientific">Medicago truncatula</name>
    <name type="common">Barrel medic</name>
    <name type="synonym">Medicago tribuloides</name>
    <dbReference type="NCBI Taxonomy" id="3880"/>
    <lineage>
        <taxon>Eukaryota</taxon>
        <taxon>Viridiplantae</taxon>
        <taxon>Streptophyta</taxon>
        <taxon>Embryophyta</taxon>
        <taxon>Tracheophyta</taxon>
        <taxon>Spermatophyta</taxon>
        <taxon>Magnoliopsida</taxon>
        <taxon>eudicotyledons</taxon>
        <taxon>Gunneridae</taxon>
        <taxon>Pentapetalae</taxon>
        <taxon>rosids</taxon>
        <taxon>fabids</taxon>
        <taxon>Fabales</taxon>
        <taxon>Fabaceae</taxon>
        <taxon>Papilionoideae</taxon>
        <taxon>50 kb inversion clade</taxon>
        <taxon>NPAAA clade</taxon>
        <taxon>Hologalegina</taxon>
        <taxon>IRL clade</taxon>
        <taxon>Trifolieae</taxon>
        <taxon>Medicago</taxon>
    </lineage>
</organism>
<proteinExistence type="predicted"/>
<keyword evidence="3" id="KW-1185">Reference proteome</keyword>
<dbReference type="EMBL" id="CM001218">
    <property type="protein sequence ID" value="AES66211.1"/>
    <property type="molecule type" value="Genomic_DNA"/>
</dbReference>
<dbReference type="HOGENOM" id="CLU_2641807_0_0_1"/>
<reference evidence="1 3" key="1">
    <citation type="journal article" date="2011" name="Nature">
        <title>The Medicago genome provides insight into the evolution of rhizobial symbioses.</title>
        <authorList>
            <person name="Young N.D."/>
            <person name="Debelle F."/>
            <person name="Oldroyd G.E."/>
            <person name="Geurts R."/>
            <person name="Cannon S.B."/>
            <person name="Udvardi M.K."/>
            <person name="Benedito V.A."/>
            <person name="Mayer K.F."/>
            <person name="Gouzy J."/>
            <person name="Schoof H."/>
            <person name="Van de Peer Y."/>
            <person name="Proost S."/>
            <person name="Cook D.R."/>
            <person name="Meyers B.C."/>
            <person name="Spannagl M."/>
            <person name="Cheung F."/>
            <person name="De Mita S."/>
            <person name="Krishnakumar V."/>
            <person name="Gundlach H."/>
            <person name="Zhou S."/>
            <person name="Mudge J."/>
            <person name="Bharti A.K."/>
            <person name="Murray J.D."/>
            <person name="Naoumkina M.A."/>
            <person name="Rosen B."/>
            <person name="Silverstein K.A."/>
            <person name="Tang H."/>
            <person name="Rombauts S."/>
            <person name="Zhao P.X."/>
            <person name="Zhou P."/>
            <person name="Barbe V."/>
            <person name="Bardou P."/>
            <person name="Bechner M."/>
            <person name="Bellec A."/>
            <person name="Berger A."/>
            <person name="Berges H."/>
            <person name="Bidwell S."/>
            <person name="Bisseling T."/>
            <person name="Choisne N."/>
            <person name="Couloux A."/>
            <person name="Denny R."/>
            <person name="Deshpande S."/>
            <person name="Dai X."/>
            <person name="Doyle J.J."/>
            <person name="Dudez A.M."/>
            <person name="Farmer A.D."/>
            <person name="Fouteau S."/>
            <person name="Franken C."/>
            <person name="Gibelin C."/>
            <person name="Gish J."/>
            <person name="Goldstein S."/>
            <person name="Gonzalez A.J."/>
            <person name="Green P.J."/>
            <person name="Hallab A."/>
            <person name="Hartog M."/>
            <person name="Hua A."/>
            <person name="Humphray S.J."/>
            <person name="Jeong D.H."/>
            <person name="Jing Y."/>
            <person name="Jocker A."/>
            <person name="Kenton S.M."/>
            <person name="Kim D.J."/>
            <person name="Klee K."/>
            <person name="Lai H."/>
            <person name="Lang C."/>
            <person name="Lin S."/>
            <person name="Macmil S.L."/>
            <person name="Magdelenat G."/>
            <person name="Matthews L."/>
            <person name="McCorrison J."/>
            <person name="Monaghan E.L."/>
            <person name="Mun J.H."/>
            <person name="Najar F.Z."/>
            <person name="Nicholson C."/>
            <person name="Noirot C."/>
            <person name="O'Bleness M."/>
            <person name="Paule C.R."/>
            <person name="Poulain J."/>
            <person name="Prion F."/>
            <person name="Qin B."/>
            <person name="Qu C."/>
            <person name="Retzel E.F."/>
            <person name="Riddle C."/>
            <person name="Sallet E."/>
            <person name="Samain S."/>
            <person name="Samson N."/>
            <person name="Sanders I."/>
            <person name="Saurat O."/>
            <person name="Scarpelli C."/>
            <person name="Schiex T."/>
            <person name="Segurens B."/>
            <person name="Severin A.J."/>
            <person name="Sherrier D.J."/>
            <person name="Shi R."/>
            <person name="Sims S."/>
            <person name="Singer S.R."/>
            <person name="Sinharoy S."/>
            <person name="Sterck L."/>
            <person name="Viollet A."/>
            <person name="Wang B.B."/>
            <person name="Wang K."/>
            <person name="Wang M."/>
            <person name="Wang X."/>
            <person name="Warfsmann J."/>
            <person name="Weissenbach J."/>
            <person name="White D.D."/>
            <person name="White J.D."/>
            <person name="Wiley G.B."/>
            <person name="Wincker P."/>
            <person name="Xing Y."/>
            <person name="Yang L."/>
            <person name="Yao Z."/>
            <person name="Ying F."/>
            <person name="Zhai J."/>
            <person name="Zhou L."/>
            <person name="Zuber A."/>
            <person name="Denarie J."/>
            <person name="Dixon R.A."/>
            <person name="May G.D."/>
            <person name="Schwartz D.C."/>
            <person name="Rogers J."/>
            <person name="Quetier F."/>
            <person name="Town C.D."/>
            <person name="Roe B.A."/>
        </authorList>
    </citation>
    <scope>NUCLEOTIDE SEQUENCE [LARGE SCALE GENOMIC DNA]</scope>
    <source>
        <strain evidence="1">A17</strain>
        <strain evidence="2 3">cv. Jemalong A17</strain>
    </source>
</reference>
<reference evidence="1 3" key="2">
    <citation type="journal article" date="2014" name="BMC Genomics">
        <title>An improved genome release (version Mt4.0) for the model legume Medicago truncatula.</title>
        <authorList>
            <person name="Tang H."/>
            <person name="Krishnakumar V."/>
            <person name="Bidwell S."/>
            <person name="Rosen B."/>
            <person name="Chan A."/>
            <person name="Zhou S."/>
            <person name="Gentzbittel L."/>
            <person name="Childs K.L."/>
            <person name="Yandell M."/>
            <person name="Gundlach H."/>
            <person name="Mayer K.F."/>
            <person name="Schwartz D.C."/>
            <person name="Town C.D."/>
        </authorList>
    </citation>
    <scope>GENOME REANNOTATION</scope>
    <source>
        <strain evidence="2 3">cv. Jemalong A17</strain>
    </source>
</reference>
<accession>G7IGX1</accession>
<protein>
    <submittedName>
        <fullName evidence="1 2">Uncharacterized protein</fullName>
    </submittedName>
</protein>
<evidence type="ECO:0000313" key="1">
    <source>
        <dbReference type="EMBL" id="AES66211.1"/>
    </source>
</evidence>
<name>G7IGX1_MEDTR</name>
<dbReference type="OMA" id="PISIRWN"/>
<dbReference type="PaxDb" id="3880-AES66211"/>
<dbReference type="Proteomes" id="UP000002051">
    <property type="component" value="Chromosome 2"/>
</dbReference>
<gene>
    <name evidence="1" type="ordered locus">MTR_2g064200</name>
</gene>
<dbReference type="AlphaFoldDB" id="G7IGX1"/>
<evidence type="ECO:0000313" key="2">
    <source>
        <dbReference type="EnsemblPlants" id="AES66211"/>
    </source>
</evidence>
<reference evidence="2" key="3">
    <citation type="submission" date="2015-04" db="UniProtKB">
        <authorList>
            <consortium name="EnsemblPlants"/>
        </authorList>
    </citation>
    <scope>IDENTIFICATION</scope>
    <source>
        <strain evidence="2">cv. Jemalong A17</strain>
    </source>
</reference>
<sequence>MFQTNKVPIKHFDLLDVRLLTLPRPLRADVHGDFHSIGTDPFPFWRLQSPISIRWNTLIQPIGSPFRGPTLNESTNC</sequence>
<evidence type="ECO:0000313" key="3">
    <source>
        <dbReference type="Proteomes" id="UP000002051"/>
    </source>
</evidence>